<dbReference type="AlphaFoldDB" id="H9BWJ9"/>
<sequence length="227" mass="25313">MSLHEQILRLSPDDLAAFRQRLRRRYSRDDIIDELKASAKRLGASPTMREFAADADAGIHPQTVVEHFGSWNRAKRAAGLMPRRKASRSELTEALAKVGRRLGRVPTVRDLDAEGPDVPGKGVYIREFGSWRTALAAAGFDAPSSEERLKRAIEHGAEFHLRTGRLPSFRAWDRLRGSRDDVSSAWQIYRSFDGCGGAWSAFQFAVSQRADRLRARVEAGSPRLAAA</sequence>
<name>H9BWJ9_9BACT</name>
<dbReference type="InterPro" id="IPR041025">
    <property type="entry name" value="HNH_repeat"/>
</dbReference>
<protein>
    <submittedName>
        <fullName evidence="1">Uncharacterized protein</fullName>
    </submittedName>
</protein>
<dbReference type="EMBL" id="JQ085817">
    <property type="protein sequence ID" value="AFD03171.1"/>
    <property type="molecule type" value="Genomic_DNA"/>
</dbReference>
<proteinExistence type="predicted"/>
<evidence type="ECO:0000313" key="1">
    <source>
        <dbReference type="EMBL" id="AFD03171.1"/>
    </source>
</evidence>
<organism evidence="1">
    <name type="scientific">uncultured bacterium W5-102b</name>
    <dbReference type="NCBI Taxonomy" id="1130996"/>
    <lineage>
        <taxon>Bacteria</taxon>
        <taxon>environmental samples</taxon>
    </lineage>
</organism>
<reference evidence="1" key="1">
    <citation type="submission" date="2011-11" db="EMBL/GenBank/DDBJ databases">
        <title>Construction and analysis of a metagenome of deep-sea sediment.</title>
        <authorList>
            <person name="Huo Y.-Y."/>
            <person name="Cheng H."/>
            <person name="Wu M."/>
        </authorList>
    </citation>
    <scope>NUCLEOTIDE SEQUENCE</scope>
</reference>
<dbReference type="Pfam" id="PF18780">
    <property type="entry name" value="HNH_repeat"/>
    <property type="match status" value="2"/>
</dbReference>
<accession>H9BWJ9</accession>